<comment type="caution">
    <text evidence="1">The sequence shown here is derived from an EMBL/GenBank/DDBJ whole genome shotgun (WGS) entry which is preliminary data.</text>
</comment>
<evidence type="ECO:0008006" key="3">
    <source>
        <dbReference type="Google" id="ProtNLM"/>
    </source>
</evidence>
<reference evidence="1 2" key="1">
    <citation type="submission" date="2019-10" db="EMBL/GenBank/DDBJ databases">
        <title>Genome sequence of Phaeocystidibacter marisrubri JCM30614 (type strain).</title>
        <authorList>
            <person name="Bowman J.P."/>
        </authorList>
    </citation>
    <scope>NUCLEOTIDE SEQUENCE [LARGE SCALE GENOMIC DNA]</scope>
    <source>
        <strain evidence="1 2">JCM 30614</strain>
    </source>
</reference>
<dbReference type="RefSeq" id="WP_151694178.1">
    <property type="nucleotide sequence ID" value="NZ_BMGX01000001.1"/>
</dbReference>
<name>A0A6L3ZEM9_9FLAO</name>
<accession>A0A6L3ZEM9</accession>
<organism evidence="1 2">
    <name type="scientific">Phaeocystidibacter marisrubri</name>
    <dbReference type="NCBI Taxonomy" id="1577780"/>
    <lineage>
        <taxon>Bacteria</taxon>
        <taxon>Pseudomonadati</taxon>
        <taxon>Bacteroidota</taxon>
        <taxon>Flavobacteriia</taxon>
        <taxon>Flavobacteriales</taxon>
        <taxon>Phaeocystidibacteraceae</taxon>
        <taxon>Phaeocystidibacter</taxon>
    </lineage>
</organism>
<sequence>MEAKEAFYQLLHTNNGQLNESDLGEQMGLTEDETQQIISTLLSENKIEFKNNRSCSYSVLKANRKK</sequence>
<dbReference type="AlphaFoldDB" id="A0A6L3ZEM9"/>
<dbReference type="Proteomes" id="UP000484164">
    <property type="component" value="Unassembled WGS sequence"/>
</dbReference>
<keyword evidence="2" id="KW-1185">Reference proteome</keyword>
<dbReference type="OrthoDB" id="840167at2"/>
<dbReference type="EMBL" id="WBVQ01000003">
    <property type="protein sequence ID" value="KAB2815140.1"/>
    <property type="molecule type" value="Genomic_DNA"/>
</dbReference>
<evidence type="ECO:0000313" key="2">
    <source>
        <dbReference type="Proteomes" id="UP000484164"/>
    </source>
</evidence>
<evidence type="ECO:0000313" key="1">
    <source>
        <dbReference type="EMBL" id="KAB2815140.1"/>
    </source>
</evidence>
<gene>
    <name evidence="1" type="ORF">F8C82_13660</name>
</gene>
<protein>
    <recommendedName>
        <fullName evidence="3">MarR family transcriptional regulator</fullName>
    </recommendedName>
</protein>
<proteinExistence type="predicted"/>